<name>A0ABQ4CR77_9ACTN</name>
<evidence type="ECO:0000313" key="3">
    <source>
        <dbReference type="Proteomes" id="UP000604117"/>
    </source>
</evidence>
<dbReference type="Proteomes" id="UP000604117">
    <property type="component" value="Unassembled WGS sequence"/>
</dbReference>
<gene>
    <name evidence="2" type="ORF">Asi02nite_33020</name>
</gene>
<sequence length="134" mass="14695">MVDPAAERPPWHRLEDEMHAPDHDVAVSHPELAEKSFQLDDLADQFGRSFPVTTEWAAENAGFSFTRALTTFVGQLVPAAVNTAVTELKEDSASIAKANRQFAESDERQEDSAITSIGAQEQPLTSMRLVRGDA</sequence>
<accession>A0ABQ4CR77</accession>
<evidence type="ECO:0000256" key="1">
    <source>
        <dbReference type="SAM" id="MobiDB-lite"/>
    </source>
</evidence>
<organism evidence="2 3">
    <name type="scientific">Asanoa siamensis</name>
    <dbReference type="NCBI Taxonomy" id="926357"/>
    <lineage>
        <taxon>Bacteria</taxon>
        <taxon>Bacillati</taxon>
        <taxon>Actinomycetota</taxon>
        <taxon>Actinomycetes</taxon>
        <taxon>Micromonosporales</taxon>
        <taxon>Micromonosporaceae</taxon>
        <taxon>Asanoa</taxon>
    </lineage>
</organism>
<evidence type="ECO:0008006" key="4">
    <source>
        <dbReference type="Google" id="ProtNLM"/>
    </source>
</evidence>
<proteinExistence type="predicted"/>
<comment type="caution">
    <text evidence="2">The sequence shown here is derived from an EMBL/GenBank/DDBJ whole genome shotgun (WGS) entry which is preliminary data.</text>
</comment>
<feature type="region of interest" description="Disordered" evidence="1">
    <location>
        <begin position="99"/>
        <end position="120"/>
    </location>
</feature>
<reference evidence="2 3" key="1">
    <citation type="submission" date="2021-01" db="EMBL/GenBank/DDBJ databases">
        <title>Whole genome shotgun sequence of Asanoa siamensis NBRC 107932.</title>
        <authorList>
            <person name="Komaki H."/>
            <person name="Tamura T."/>
        </authorList>
    </citation>
    <scope>NUCLEOTIDE SEQUENCE [LARGE SCALE GENOMIC DNA]</scope>
    <source>
        <strain evidence="2 3">NBRC 107932</strain>
    </source>
</reference>
<dbReference type="EMBL" id="BONE01000024">
    <property type="protein sequence ID" value="GIF73784.1"/>
    <property type="molecule type" value="Genomic_DNA"/>
</dbReference>
<evidence type="ECO:0000313" key="2">
    <source>
        <dbReference type="EMBL" id="GIF73784.1"/>
    </source>
</evidence>
<dbReference type="RefSeq" id="WP_203713873.1">
    <property type="nucleotide sequence ID" value="NZ_BONE01000024.1"/>
</dbReference>
<keyword evidence="3" id="KW-1185">Reference proteome</keyword>
<feature type="region of interest" description="Disordered" evidence="1">
    <location>
        <begin position="1"/>
        <end position="24"/>
    </location>
</feature>
<protein>
    <recommendedName>
        <fullName evidence="4">Excreted virulence factor EspC (Type VII ESX diderm)</fullName>
    </recommendedName>
</protein>